<evidence type="ECO:0000256" key="3">
    <source>
        <dbReference type="ARBA" id="ARBA00022801"/>
    </source>
</evidence>
<dbReference type="Pfam" id="PF00877">
    <property type="entry name" value="NLPC_P60"/>
    <property type="match status" value="1"/>
</dbReference>
<dbReference type="Proteomes" id="UP000016638">
    <property type="component" value="Unassembled WGS sequence"/>
</dbReference>
<feature type="domain" description="NlpC/P60" evidence="8">
    <location>
        <begin position="324"/>
        <end position="436"/>
    </location>
</feature>
<feature type="compositionally biased region" description="Low complexity" evidence="6">
    <location>
        <begin position="279"/>
        <end position="313"/>
    </location>
</feature>
<evidence type="ECO:0000256" key="4">
    <source>
        <dbReference type="ARBA" id="ARBA00022807"/>
    </source>
</evidence>
<keyword evidence="3" id="KW-0378">Hydrolase</keyword>
<reference evidence="9 10" key="1">
    <citation type="submission" date="2013-08" db="EMBL/GenBank/DDBJ databases">
        <authorList>
            <person name="Durkin A.S."/>
            <person name="Haft D.R."/>
            <person name="McCorrison J."/>
            <person name="Torralba M."/>
            <person name="Gillis M."/>
            <person name="Haft D.H."/>
            <person name="Methe B."/>
            <person name="Sutton G."/>
            <person name="Nelson K.E."/>
        </authorList>
    </citation>
    <scope>NUCLEOTIDE SEQUENCE [LARGE SCALE GENOMIC DNA]</scope>
    <source>
        <strain evidence="9 10">F0195</strain>
    </source>
</reference>
<dbReference type="GO" id="GO:0008234">
    <property type="term" value="F:cysteine-type peptidase activity"/>
    <property type="evidence" value="ECO:0007669"/>
    <property type="project" value="UniProtKB-KW"/>
</dbReference>
<accession>U2V1G6</accession>
<dbReference type="eggNOG" id="COG0791">
    <property type="taxonomic scope" value="Bacteria"/>
</dbReference>
<organism evidence="9 10">
    <name type="scientific">Olsenella profusa F0195</name>
    <dbReference type="NCBI Taxonomy" id="1125712"/>
    <lineage>
        <taxon>Bacteria</taxon>
        <taxon>Bacillati</taxon>
        <taxon>Actinomycetota</taxon>
        <taxon>Coriobacteriia</taxon>
        <taxon>Coriobacteriales</taxon>
        <taxon>Atopobiaceae</taxon>
        <taxon>Olsenella</taxon>
    </lineage>
</organism>
<gene>
    <name evidence="9" type="ORF">HMPREF1316_1294</name>
</gene>
<dbReference type="GO" id="GO:0006508">
    <property type="term" value="P:proteolysis"/>
    <property type="evidence" value="ECO:0007669"/>
    <property type="project" value="UniProtKB-KW"/>
</dbReference>
<dbReference type="PATRIC" id="fig|1125712.3.peg.2060"/>
<dbReference type="OrthoDB" id="5244330at2"/>
<evidence type="ECO:0000256" key="7">
    <source>
        <dbReference type="SAM" id="SignalP"/>
    </source>
</evidence>
<dbReference type="AlphaFoldDB" id="U2V1G6"/>
<feature type="region of interest" description="Disordered" evidence="6">
    <location>
        <begin position="231"/>
        <end position="327"/>
    </location>
</feature>
<comment type="caution">
    <text evidence="9">The sequence shown here is derived from an EMBL/GenBank/DDBJ whole genome shotgun (WGS) entry which is preliminary data.</text>
</comment>
<dbReference type="InterPro" id="IPR000064">
    <property type="entry name" value="NLP_P60_dom"/>
</dbReference>
<dbReference type="SUPFAM" id="SSF54001">
    <property type="entry name" value="Cysteine proteinases"/>
    <property type="match status" value="1"/>
</dbReference>
<evidence type="ECO:0000256" key="5">
    <source>
        <dbReference type="SAM" id="Coils"/>
    </source>
</evidence>
<dbReference type="PANTHER" id="PTHR47359:SF3">
    <property type="entry name" value="NLP_P60 DOMAIN-CONTAINING PROTEIN-RELATED"/>
    <property type="match status" value="1"/>
</dbReference>
<keyword evidence="7" id="KW-0732">Signal</keyword>
<dbReference type="Gene3D" id="3.90.1720.10">
    <property type="entry name" value="endopeptidase domain like (from Nostoc punctiforme)"/>
    <property type="match status" value="1"/>
</dbReference>
<dbReference type="EMBL" id="AWEZ01000064">
    <property type="protein sequence ID" value="ERL06541.1"/>
    <property type="molecule type" value="Genomic_DNA"/>
</dbReference>
<protein>
    <submittedName>
        <fullName evidence="9">NlpC/P60 family protein</fullName>
    </submittedName>
</protein>
<dbReference type="RefSeq" id="WP_021726995.1">
    <property type="nucleotide sequence ID" value="NZ_AWEZ01000064.1"/>
</dbReference>
<sequence length="436" mass="44888">MITNHHLQSVARRAVACGLTAALVFASAAPVAYADPQSDLDAARQQIESLTSSLSDLQDKLATASSDLENTQYDIDENQSKIDDTQQQLDVAKDDLSQNVHDSYTSGGISLMDIVAGSDSFSDFVTNVYYATRMSDAQSEKISAVTTLQSQLKSERSDLEARQARQQQTIDSINSQIDEYNQKVAKAQDYYNSLSAEVQQQLAQEAASEVAGANENGTEPSTAAATVTQLASGTATAPEAQNAAQPTSDSSDSSDNSNAAPTSNGSNGSDNGSKGGNGSNPSNGGSNGTATTTSKSTTTSKPTTSKPQSAPSSSGGGSKGTSSSASAGGGVSTAYAMIGVPYVWGGTSASGVDCSGLVNVCYGGKRGRTTYQMIASLKASGDWKTDKSQLQVGDLVFPSTGHVGIYIGNNKMIHAPSPGRAVCITTVYAFIGGGTY</sequence>
<dbReference type="eggNOG" id="COG4942">
    <property type="taxonomic scope" value="Bacteria"/>
</dbReference>
<evidence type="ECO:0000256" key="2">
    <source>
        <dbReference type="ARBA" id="ARBA00022670"/>
    </source>
</evidence>
<feature type="region of interest" description="Disordered" evidence="6">
    <location>
        <begin position="207"/>
        <end position="226"/>
    </location>
</feature>
<keyword evidence="4" id="KW-0788">Thiol protease</keyword>
<feature type="signal peptide" evidence="7">
    <location>
        <begin position="1"/>
        <end position="34"/>
    </location>
</feature>
<feature type="coiled-coil region" evidence="5">
    <location>
        <begin position="163"/>
        <end position="197"/>
    </location>
</feature>
<keyword evidence="10" id="KW-1185">Reference proteome</keyword>
<evidence type="ECO:0000313" key="10">
    <source>
        <dbReference type="Proteomes" id="UP000016638"/>
    </source>
</evidence>
<dbReference type="InterPro" id="IPR051794">
    <property type="entry name" value="PG_Endopeptidase_C40"/>
</dbReference>
<keyword evidence="2" id="KW-0645">Protease</keyword>
<evidence type="ECO:0000256" key="1">
    <source>
        <dbReference type="ARBA" id="ARBA00007074"/>
    </source>
</evidence>
<evidence type="ECO:0000259" key="8">
    <source>
        <dbReference type="PROSITE" id="PS51935"/>
    </source>
</evidence>
<feature type="compositionally biased region" description="Low complexity" evidence="6">
    <location>
        <begin position="246"/>
        <end position="272"/>
    </location>
</feature>
<feature type="compositionally biased region" description="Polar residues" evidence="6">
    <location>
        <begin position="215"/>
        <end position="226"/>
    </location>
</feature>
<dbReference type="Gene3D" id="6.10.250.3150">
    <property type="match status" value="1"/>
</dbReference>
<dbReference type="InterPro" id="IPR038765">
    <property type="entry name" value="Papain-like_cys_pep_sf"/>
</dbReference>
<evidence type="ECO:0000313" key="9">
    <source>
        <dbReference type="EMBL" id="ERL06541.1"/>
    </source>
</evidence>
<keyword evidence="5" id="KW-0175">Coiled coil</keyword>
<dbReference type="STRING" id="1125712.HMPREF1316_1294"/>
<name>U2V1G6_9ACTN</name>
<comment type="similarity">
    <text evidence="1">Belongs to the peptidase C40 family.</text>
</comment>
<proteinExistence type="inferred from homology"/>
<feature type="chain" id="PRO_5004635191" evidence="7">
    <location>
        <begin position="35"/>
        <end position="436"/>
    </location>
</feature>
<dbReference type="PANTHER" id="PTHR47359">
    <property type="entry name" value="PEPTIDOGLYCAN DL-ENDOPEPTIDASE CWLO"/>
    <property type="match status" value="1"/>
</dbReference>
<evidence type="ECO:0000256" key="6">
    <source>
        <dbReference type="SAM" id="MobiDB-lite"/>
    </source>
</evidence>
<dbReference type="PROSITE" id="PS51935">
    <property type="entry name" value="NLPC_P60"/>
    <property type="match status" value="1"/>
</dbReference>
<feature type="coiled-coil region" evidence="5">
    <location>
        <begin position="40"/>
        <end position="95"/>
    </location>
</feature>